<dbReference type="AlphaFoldDB" id="A0A810PZJ2"/>
<organism evidence="1 2">
    <name type="scientific">Vescimonas fastidiosa</name>
    <dbReference type="NCBI Taxonomy" id="2714353"/>
    <lineage>
        <taxon>Bacteria</taxon>
        <taxon>Bacillati</taxon>
        <taxon>Bacillota</taxon>
        <taxon>Clostridia</taxon>
        <taxon>Eubacteriales</taxon>
        <taxon>Oscillospiraceae</taxon>
        <taxon>Vescimonas</taxon>
    </lineage>
</organism>
<dbReference type="EMBL" id="AP023415">
    <property type="protein sequence ID" value="BCK77903.1"/>
    <property type="molecule type" value="Genomic_DNA"/>
</dbReference>
<accession>A0A810PZJ2</accession>
<proteinExistence type="predicted"/>
<name>A0A810PZJ2_9FIRM</name>
<gene>
    <name evidence="1" type="ORF">MM35RIKEN_00950</name>
</gene>
<evidence type="ECO:0000313" key="1">
    <source>
        <dbReference type="EMBL" id="BCK77903.1"/>
    </source>
</evidence>
<reference evidence="1" key="1">
    <citation type="submission" date="2020-09" db="EMBL/GenBank/DDBJ databases">
        <title>New species isolated from human feces.</title>
        <authorList>
            <person name="Kitahara M."/>
            <person name="Shigeno Y."/>
            <person name="Shime M."/>
            <person name="Matsumoto Y."/>
            <person name="Nakamura S."/>
            <person name="Motooka D."/>
            <person name="Fukuoka S."/>
            <person name="Nishikawa H."/>
            <person name="Benno Y."/>
        </authorList>
    </citation>
    <scope>NUCLEOTIDE SEQUENCE</scope>
    <source>
        <strain evidence="1">MM35</strain>
    </source>
</reference>
<dbReference type="KEGG" id="vfa:MM35RIKEN_00950"/>
<dbReference type="Proteomes" id="UP000681343">
    <property type="component" value="Chromosome"/>
</dbReference>
<protein>
    <submittedName>
        <fullName evidence="1">Uncharacterized protein</fullName>
    </submittedName>
</protein>
<evidence type="ECO:0000313" key="2">
    <source>
        <dbReference type="Proteomes" id="UP000681343"/>
    </source>
</evidence>
<sequence length="120" mass="13566">MIQADGDMEGLAQLFPELGGDEQPPLGIDIVCVLAGHGCPSFHGFLWDRVGLSPTNMGITPTTPHFYGYSIVNRAANCKNIFFLKWNIFPKEIGYFVLFLHKLEQLFAYFPERKNTAHYI</sequence>
<keyword evidence="2" id="KW-1185">Reference proteome</keyword>